<dbReference type="PANTHER" id="PTHR33568">
    <property type="entry name" value="DNA POLYMERASE"/>
    <property type="match status" value="1"/>
</dbReference>
<protein>
    <recommendedName>
        <fullName evidence="2">DNA-directed DNA polymerase</fullName>
        <ecNumber evidence="2">2.7.7.7</ecNumber>
    </recommendedName>
</protein>
<reference evidence="11" key="1">
    <citation type="submission" date="2014-05" db="EMBL/GenBank/DDBJ databases">
        <title>The genome and life-stage specific transcriptomes of Globodera pallida elucidate key aspects of plant parasitism by a cyst nematode.</title>
        <authorList>
            <person name="Cotton J.A."/>
            <person name="Lilley C.J."/>
            <person name="Jones L.M."/>
            <person name="Kikuchi T."/>
            <person name="Reid A.J."/>
            <person name="Thorpe P."/>
            <person name="Tsai I.J."/>
            <person name="Beasley H."/>
            <person name="Blok V."/>
            <person name="Cock P.J.A."/>
            <person name="Van den Akker S.E."/>
            <person name="Holroyd N."/>
            <person name="Hunt M."/>
            <person name="Mantelin S."/>
            <person name="Naghra H."/>
            <person name="Pain A."/>
            <person name="Palomares-Rius J.E."/>
            <person name="Zarowiecki M."/>
            <person name="Berriman M."/>
            <person name="Jones J.T."/>
            <person name="Urwin P.E."/>
        </authorList>
    </citation>
    <scope>NUCLEOTIDE SEQUENCE [LARGE SCALE GENOMIC DNA]</scope>
    <source>
        <strain evidence="11">Lindley</strain>
    </source>
</reference>
<dbReference type="GO" id="GO:0003887">
    <property type="term" value="F:DNA-directed DNA polymerase activity"/>
    <property type="evidence" value="ECO:0007669"/>
    <property type="project" value="UniProtKB-KW"/>
</dbReference>
<proteinExistence type="inferred from homology"/>
<dbReference type="Pfam" id="PF03175">
    <property type="entry name" value="DNA_pol_B_2"/>
    <property type="match status" value="1"/>
</dbReference>
<feature type="compositionally biased region" description="Acidic residues" evidence="9">
    <location>
        <begin position="868"/>
        <end position="884"/>
    </location>
</feature>
<dbReference type="GO" id="GO:0006260">
    <property type="term" value="P:DNA replication"/>
    <property type="evidence" value="ECO:0007669"/>
    <property type="project" value="UniProtKB-KW"/>
</dbReference>
<dbReference type="EC" id="2.7.7.7" evidence="2"/>
<dbReference type="GO" id="GO:0003677">
    <property type="term" value="F:DNA binding"/>
    <property type="evidence" value="ECO:0007669"/>
    <property type="project" value="UniProtKB-KW"/>
</dbReference>
<evidence type="ECO:0000256" key="9">
    <source>
        <dbReference type="SAM" id="MobiDB-lite"/>
    </source>
</evidence>
<dbReference type="InterPro" id="IPR004868">
    <property type="entry name" value="DNA-dir_DNA_pol_B_mt/vir"/>
</dbReference>
<comment type="similarity">
    <text evidence="1">Belongs to the DNA polymerase type-B family.</text>
</comment>
<accession>A0A183CLX6</accession>
<dbReference type="AlphaFoldDB" id="A0A183CLX6"/>
<dbReference type="SUPFAM" id="SSF56672">
    <property type="entry name" value="DNA/RNA polymerases"/>
    <property type="match status" value="1"/>
</dbReference>
<comment type="catalytic activity">
    <reaction evidence="8">
        <text>DNA(n) + a 2'-deoxyribonucleoside 5'-triphosphate = DNA(n+1) + diphosphate</text>
        <dbReference type="Rhea" id="RHEA:22508"/>
        <dbReference type="Rhea" id="RHEA-COMP:17339"/>
        <dbReference type="Rhea" id="RHEA-COMP:17340"/>
        <dbReference type="ChEBI" id="CHEBI:33019"/>
        <dbReference type="ChEBI" id="CHEBI:61560"/>
        <dbReference type="ChEBI" id="CHEBI:173112"/>
        <dbReference type="EC" id="2.7.7.7"/>
    </reaction>
</comment>
<keyword evidence="11" id="KW-1185">Reference proteome</keyword>
<dbReference type="WBParaSite" id="GPLIN_001388200">
    <property type="protein sequence ID" value="GPLIN_001388200"/>
    <property type="gene ID" value="GPLIN_001388200"/>
</dbReference>
<evidence type="ECO:0000256" key="3">
    <source>
        <dbReference type="ARBA" id="ARBA00022679"/>
    </source>
</evidence>
<evidence type="ECO:0000256" key="4">
    <source>
        <dbReference type="ARBA" id="ARBA00022695"/>
    </source>
</evidence>
<feature type="domain" description="DNA-directed DNA polymerase family B mitochondria/virus" evidence="10">
    <location>
        <begin position="318"/>
        <end position="518"/>
    </location>
</feature>
<keyword evidence="3" id="KW-0808">Transferase</keyword>
<dbReference type="PANTHER" id="PTHR33568:SF3">
    <property type="entry name" value="DNA-DIRECTED DNA POLYMERASE"/>
    <property type="match status" value="1"/>
</dbReference>
<dbReference type="Proteomes" id="UP000050741">
    <property type="component" value="Unassembled WGS sequence"/>
</dbReference>
<evidence type="ECO:0000313" key="11">
    <source>
        <dbReference type="Proteomes" id="UP000050741"/>
    </source>
</evidence>
<evidence type="ECO:0000256" key="6">
    <source>
        <dbReference type="ARBA" id="ARBA00022932"/>
    </source>
</evidence>
<name>A0A183CLX6_GLOPA</name>
<evidence type="ECO:0000313" key="12">
    <source>
        <dbReference type="WBParaSite" id="GPLIN_001388200"/>
    </source>
</evidence>
<feature type="region of interest" description="Disordered" evidence="9">
    <location>
        <begin position="856"/>
        <end position="898"/>
    </location>
</feature>
<evidence type="ECO:0000259" key="10">
    <source>
        <dbReference type="Pfam" id="PF03175"/>
    </source>
</evidence>
<evidence type="ECO:0000256" key="2">
    <source>
        <dbReference type="ARBA" id="ARBA00012417"/>
    </source>
</evidence>
<keyword evidence="6" id="KW-0239">DNA-directed DNA polymerase</keyword>
<keyword evidence="4" id="KW-0548">Nucleotidyltransferase</keyword>
<sequence length="922" mass="106615">MMEELQRRGEKPKKIVQHGLRVYMLELGGRHQRQLICKDSLNYFHCALAALPETFGLHGVPVKPFFPYHYIHQRNLDVELPAGQLPPMSAYDSNRMKPAQRDKFLMWYEHELVRPGRQPFQLRRELLRYCWNGGLEPFLASTTIASLAMAVFRQDHLRADTMVQTPEGGFLRGRRASAASRRFFALLSALRPDLGQLQTAEWSIGEACVEDDGFRLDCVAYRHPPLRPFCIEYNGCYAHGCRECYPHRQMLLAGGRSAELLWARTQLRAWELAERHGMEVFSVWECQFKRTLRSNPYVRKIYTERCCADVPGPLDLRKHALFGGRVEPFYLLYSCTPDEEIVYIDIVSLYPYCMKTRSFPIGIPNVWTRDQLWPTNARPSDALPPAHLRPSALPWSRAEDNPFHGFLLCRVLPPTPAEMGDREPLLPYRTRADGRLNFGLCARCSEQQQQSRCRHTDRQRAWVYAYTHAELNKALELGYRVLDVFEVWHYEGWASPESENGLFTQYVNTFLRLKAEASGWPSGCESVAQREQHIRHMFDEDGIELRPERVRHNPGLRQLAKDLLNSLWGKMAQRPERDTVQYTDSARAFHALMEDNSQEVLSFTHINEHLDRCVVRKKEPYVMAPEHNNLAIACFVTSHARLCLYSWLEEVRRVGGRTVYCDTDSLLYVKKCGAPAVPEGNALGDMKREFPGRRIFDFFSAGPKNYGFRHVDARTGGDEKAERKIRSFELNYETSQLLQYRRMRQLVVNQFGRRARAAGANQRQQQQRTIAVPCHRFVRTRRADILTRHNMRVYRPVYTKGRVPRTVEEQPDRQLHQQPQQQQQLQKRRNEGTGTAAGAAAIVDHAAEAEPFFFKTRPFGWYPPTPNVDDDDDDDNNDDDEEEQQANIDENEHPEQMEAEEIDALLSGTLSTTTATNVQANK</sequence>
<evidence type="ECO:0000256" key="7">
    <source>
        <dbReference type="ARBA" id="ARBA00023125"/>
    </source>
</evidence>
<feature type="compositionally biased region" description="Low complexity" evidence="9">
    <location>
        <begin position="816"/>
        <end position="825"/>
    </location>
</feature>
<feature type="region of interest" description="Disordered" evidence="9">
    <location>
        <begin position="807"/>
        <end position="836"/>
    </location>
</feature>
<evidence type="ECO:0000256" key="5">
    <source>
        <dbReference type="ARBA" id="ARBA00022705"/>
    </source>
</evidence>
<organism evidence="11 12">
    <name type="scientific">Globodera pallida</name>
    <name type="common">Potato cyst nematode worm</name>
    <name type="synonym">Heterodera pallida</name>
    <dbReference type="NCBI Taxonomy" id="36090"/>
    <lineage>
        <taxon>Eukaryota</taxon>
        <taxon>Metazoa</taxon>
        <taxon>Ecdysozoa</taxon>
        <taxon>Nematoda</taxon>
        <taxon>Chromadorea</taxon>
        <taxon>Rhabditida</taxon>
        <taxon>Tylenchina</taxon>
        <taxon>Tylenchomorpha</taxon>
        <taxon>Tylenchoidea</taxon>
        <taxon>Heteroderidae</taxon>
        <taxon>Heteroderinae</taxon>
        <taxon>Globodera</taxon>
    </lineage>
</organism>
<evidence type="ECO:0000256" key="8">
    <source>
        <dbReference type="ARBA" id="ARBA00049244"/>
    </source>
</evidence>
<dbReference type="Gene3D" id="3.90.1600.10">
    <property type="entry name" value="Palm domain of DNA polymerase"/>
    <property type="match status" value="1"/>
</dbReference>
<keyword evidence="7" id="KW-0238">DNA-binding</keyword>
<dbReference type="InterPro" id="IPR043502">
    <property type="entry name" value="DNA/RNA_pol_sf"/>
</dbReference>
<reference evidence="12" key="2">
    <citation type="submission" date="2016-06" db="UniProtKB">
        <authorList>
            <consortium name="WormBaseParasite"/>
        </authorList>
    </citation>
    <scope>IDENTIFICATION</scope>
</reference>
<keyword evidence="5" id="KW-0235">DNA replication</keyword>
<dbReference type="InterPro" id="IPR023211">
    <property type="entry name" value="DNA_pol_palm_dom_sf"/>
</dbReference>
<dbReference type="GO" id="GO:0000166">
    <property type="term" value="F:nucleotide binding"/>
    <property type="evidence" value="ECO:0007669"/>
    <property type="project" value="InterPro"/>
</dbReference>
<evidence type="ECO:0000256" key="1">
    <source>
        <dbReference type="ARBA" id="ARBA00005755"/>
    </source>
</evidence>